<gene>
    <name evidence="2" type="ORF">KU392_04290</name>
</gene>
<dbReference type="Pfam" id="PF13577">
    <property type="entry name" value="SnoaL_4"/>
    <property type="match status" value="1"/>
</dbReference>
<comment type="caution">
    <text evidence="2">The sequence shown here is derived from an EMBL/GenBank/DDBJ whole genome shotgun (WGS) entry which is preliminary data.</text>
</comment>
<keyword evidence="3" id="KW-1185">Reference proteome</keyword>
<proteinExistence type="predicted"/>
<reference evidence="2 3" key="1">
    <citation type="submission" date="2021-06" db="EMBL/GenBank/DDBJ databases">
        <authorList>
            <person name="Lu T."/>
            <person name="Wang Q."/>
            <person name="Han X."/>
        </authorList>
    </citation>
    <scope>NUCLEOTIDE SEQUENCE [LARGE SCALE GENOMIC DNA]</scope>
    <source>
        <strain evidence="2 3">LAM0050</strain>
    </source>
</reference>
<protein>
    <submittedName>
        <fullName evidence="2">Nuclear transport factor 2 family protein</fullName>
    </submittedName>
</protein>
<accession>A0ABS6NLG3</accession>
<sequence length="185" mass="21058">MTDIDSLVKRIDRLESRNAIIELGTRYAMACDEHDMPALLSLFTEDAVFDSPSGVMKAHGKGAIEAMFINMLKIRGPAYHWTHDHIVEFDHDDPDRATGIVLSHAETSPDGQGSMAAMKYEDVYARVNGQWKYARRSIHFLYYTPISEYGQILNRKDRLVVGGKRLPADYPESLPSWQEFEKNHA</sequence>
<dbReference type="InterPro" id="IPR037401">
    <property type="entry name" value="SnoaL-like"/>
</dbReference>
<name>A0ABS6NLG3_9BURK</name>
<evidence type="ECO:0000313" key="2">
    <source>
        <dbReference type="EMBL" id="MBV4396478.1"/>
    </source>
</evidence>
<dbReference type="Proteomes" id="UP000722165">
    <property type="component" value="Unassembled WGS sequence"/>
</dbReference>
<feature type="domain" description="SnoaL-like" evidence="1">
    <location>
        <begin position="13"/>
        <end position="136"/>
    </location>
</feature>
<dbReference type="CDD" id="cd00531">
    <property type="entry name" value="NTF2_like"/>
    <property type="match status" value="1"/>
</dbReference>
<dbReference type="RefSeq" id="WP_217734646.1">
    <property type="nucleotide sequence ID" value="NZ_JAHSPR010000002.1"/>
</dbReference>
<evidence type="ECO:0000259" key="1">
    <source>
        <dbReference type="Pfam" id="PF13577"/>
    </source>
</evidence>
<organism evidence="2 3">
    <name type="scientific">Advenella alkanexedens</name>
    <dbReference type="NCBI Taxonomy" id="1481665"/>
    <lineage>
        <taxon>Bacteria</taxon>
        <taxon>Pseudomonadati</taxon>
        <taxon>Pseudomonadota</taxon>
        <taxon>Betaproteobacteria</taxon>
        <taxon>Burkholderiales</taxon>
        <taxon>Alcaligenaceae</taxon>
    </lineage>
</organism>
<dbReference type="EMBL" id="JAHSPR010000002">
    <property type="protein sequence ID" value="MBV4396478.1"/>
    <property type="molecule type" value="Genomic_DNA"/>
</dbReference>
<evidence type="ECO:0000313" key="3">
    <source>
        <dbReference type="Proteomes" id="UP000722165"/>
    </source>
</evidence>